<sequence length="481" mass="51761">MVGCASLTRVNQPTNDLDSMQEDLPTSCDLSPLYEPSEHMTPFCSAHDGASAASRKRSTSVCRHSTAVPIRHSPSGSAAHLDSSPPLPESSSPLPSASSVMAAPLSTMPVRKPLIGDSSCLSYDFACSCSIPESRATNKAPPQPAAPSGVYDGAVLSSKADAVVAIPNYRLGLLGHSTGNESELLFLGLGDQLTAVRWLRENVGFFGGNASRMVLAGHGAGAASVGHWILGTQPEIADVQRFVMISGSPYARYMKDADVTTKNMRILARRVQCESFDEVCSVEEILPCLRRFPSSVLVPRLRGLNGRLEDPYTSMDDIPAANESQINRPRGSLLLGTTSDEGSHLVGRMTTQHHMSEDWMYHWLTSQGVDNVSVFLDNYQRELGTTNLDVARSEAYADVRYRCPMRRFAERMTSSDLSVHWFVFNAKPSFEESYLGVKTPATTAPCACCSPTSETCAPPAKTSSCGTASSGRSGHLSTRGK</sequence>
<dbReference type="GO" id="GO:0006581">
    <property type="term" value="P:acetylcholine catabolic process"/>
    <property type="evidence" value="ECO:0007669"/>
    <property type="project" value="TreeGrafter"/>
</dbReference>
<dbReference type="EMBL" id="JABSTU010000001">
    <property type="protein sequence ID" value="KAH8042499.1"/>
    <property type="molecule type" value="Genomic_DNA"/>
</dbReference>
<keyword evidence="2" id="KW-0719">Serine esterase</keyword>
<dbReference type="VEuPathDB" id="VectorBase:LOC119162312"/>
<evidence type="ECO:0000256" key="5">
    <source>
        <dbReference type="SAM" id="MobiDB-lite"/>
    </source>
</evidence>
<reference evidence="7" key="1">
    <citation type="journal article" date="2020" name="Cell">
        <title>Large-Scale Comparative Analyses of Tick Genomes Elucidate Their Genetic Diversity and Vector Capacities.</title>
        <authorList>
            <consortium name="Tick Genome and Microbiome Consortium (TIGMIC)"/>
            <person name="Jia N."/>
            <person name="Wang J."/>
            <person name="Shi W."/>
            <person name="Du L."/>
            <person name="Sun Y."/>
            <person name="Zhan W."/>
            <person name="Jiang J.F."/>
            <person name="Wang Q."/>
            <person name="Zhang B."/>
            <person name="Ji P."/>
            <person name="Bell-Sakyi L."/>
            <person name="Cui X.M."/>
            <person name="Yuan T.T."/>
            <person name="Jiang B.G."/>
            <person name="Yang W.F."/>
            <person name="Lam T.T."/>
            <person name="Chang Q.C."/>
            <person name="Ding S.J."/>
            <person name="Wang X.J."/>
            <person name="Zhu J.G."/>
            <person name="Ruan X.D."/>
            <person name="Zhao L."/>
            <person name="Wei J.T."/>
            <person name="Ye R.Z."/>
            <person name="Que T.C."/>
            <person name="Du C.H."/>
            <person name="Zhou Y.H."/>
            <person name="Cheng J.X."/>
            <person name="Dai P.F."/>
            <person name="Guo W.B."/>
            <person name="Han X.H."/>
            <person name="Huang E.J."/>
            <person name="Li L.F."/>
            <person name="Wei W."/>
            <person name="Gao Y.C."/>
            <person name="Liu J.Z."/>
            <person name="Shao H.Z."/>
            <person name="Wang X."/>
            <person name="Wang C.C."/>
            <person name="Yang T.C."/>
            <person name="Huo Q.B."/>
            <person name="Li W."/>
            <person name="Chen H.Y."/>
            <person name="Chen S.E."/>
            <person name="Zhou L.G."/>
            <person name="Ni X.B."/>
            <person name="Tian J.H."/>
            <person name="Sheng Y."/>
            <person name="Liu T."/>
            <person name="Pan Y.S."/>
            <person name="Xia L.Y."/>
            <person name="Li J."/>
            <person name="Zhao F."/>
            <person name="Cao W.C."/>
        </authorList>
    </citation>
    <scope>NUCLEOTIDE SEQUENCE</scope>
    <source>
        <strain evidence="7">Rmic-2018</strain>
    </source>
</reference>
<evidence type="ECO:0000259" key="6">
    <source>
        <dbReference type="Pfam" id="PF00135"/>
    </source>
</evidence>
<dbReference type="Pfam" id="PF00135">
    <property type="entry name" value="COesterase"/>
    <property type="match status" value="1"/>
</dbReference>
<dbReference type="GO" id="GO:0003990">
    <property type="term" value="F:acetylcholinesterase activity"/>
    <property type="evidence" value="ECO:0007669"/>
    <property type="project" value="TreeGrafter"/>
</dbReference>
<gene>
    <name evidence="7" type="ORF">HPB51_023696</name>
</gene>
<comment type="caution">
    <text evidence="7">The sequence shown here is derived from an EMBL/GenBank/DDBJ whole genome shotgun (WGS) entry which is preliminary data.</text>
</comment>
<dbReference type="InterPro" id="IPR029058">
    <property type="entry name" value="AB_hydrolase_fold"/>
</dbReference>
<accession>A0A9J6F8I3</accession>
<reference evidence="7" key="2">
    <citation type="submission" date="2021-09" db="EMBL/GenBank/DDBJ databases">
        <authorList>
            <person name="Jia N."/>
            <person name="Wang J."/>
            <person name="Shi W."/>
            <person name="Du L."/>
            <person name="Sun Y."/>
            <person name="Zhan W."/>
            <person name="Jiang J."/>
            <person name="Wang Q."/>
            <person name="Zhang B."/>
            <person name="Ji P."/>
            <person name="Sakyi L.B."/>
            <person name="Cui X."/>
            <person name="Yuan T."/>
            <person name="Jiang B."/>
            <person name="Yang W."/>
            <person name="Lam T.T.-Y."/>
            <person name="Chang Q."/>
            <person name="Ding S."/>
            <person name="Wang X."/>
            <person name="Zhu J."/>
            <person name="Ruan X."/>
            <person name="Zhao L."/>
            <person name="Wei J."/>
            <person name="Que T."/>
            <person name="Du C."/>
            <person name="Cheng J."/>
            <person name="Dai P."/>
            <person name="Han X."/>
            <person name="Huang E."/>
            <person name="Gao Y."/>
            <person name="Liu J."/>
            <person name="Shao H."/>
            <person name="Ye R."/>
            <person name="Li L."/>
            <person name="Wei W."/>
            <person name="Wang X."/>
            <person name="Wang C."/>
            <person name="Huo Q."/>
            <person name="Li W."/>
            <person name="Guo W."/>
            <person name="Chen H."/>
            <person name="Chen S."/>
            <person name="Zhou L."/>
            <person name="Zhou L."/>
            <person name="Ni X."/>
            <person name="Tian J."/>
            <person name="Zhou Y."/>
            <person name="Sheng Y."/>
            <person name="Liu T."/>
            <person name="Pan Y."/>
            <person name="Xia L."/>
            <person name="Li J."/>
            <person name="Zhao F."/>
            <person name="Cao W."/>
        </authorList>
    </citation>
    <scope>NUCLEOTIDE SEQUENCE</scope>
    <source>
        <strain evidence="7">Rmic-2018</strain>
        <tissue evidence="7">Larvae</tissue>
    </source>
</reference>
<dbReference type="Gene3D" id="3.40.50.1820">
    <property type="entry name" value="alpha/beta hydrolase"/>
    <property type="match status" value="1"/>
</dbReference>
<protein>
    <recommendedName>
        <fullName evidence="6">Carboxylesterase type B domain-containing protein</fullName>
    </recommendedName>
</protein>
<keyword evidence="4" id="KW-0325">Glycoprotein</keyword>
<evidence type="ECO:0000256" key="4">
    <source>
        <dbReference type="ARBA" id="ARBA00023180"/>
    </source>
</evidence>
<feature type="domain" description="Carboxylesterase type B" evidence="6">
    <location>
        <begin position="151"/>
        <end position="439"/>
    </location>
</feature>
<proteinExistence type="inferred from homology"/>
<dbReference type="GO" id="GO:0019695">
    <property type="term" value="P:choline metabolic process"/>
    <property type="evidence" value="ECO:0007669"/>
    <property type="project" value="TreeGrafter"/>
</dbReference>
<evidence type="ECO:0000313" key="8">
    <source>
        <dbReference type="Proteomes" id="UP000821866"/>
    </source>
</evidence>
<evidence type="ECO:0000256" key="2">
    <source>
        <dbReference type="ARBA" id="ARBA00022487"/>
    </source>
</evidence>
<comment type="similarity">
    <text evidence="1">Belongs to the type-B carboxylesterase/lipase family.</text>
</comment>
<evidence type="ECO:0000256" key="1">
    <source>
        <dbReference type="ARBA" id="ARBA00005964"/>
    </source>
</evidence>
<feature type="compositionally biased region" description="Polar residues" evidence="5">
    <location>
        <begin position="8"/>
        <end position="18"/>
    </location>
</feature>
<evidence type="ECO:0000313" key="7">
    <source>
        <dbReference type="EMBL" id="KAH8042499.1"/>
    </source>
</evidence>
<feature type="region of interest" description="Disordered" evidence="5">
    <location>
        <begin position="55"/>
        <end position="99"/>
    </location>
</feature>
<keyword evidence="3" id="KW-0378">Hydrolase</keyword>
<organism evidence="7 8">
    <name type="scientific">Rhipicephalus microplus</name>
    <name type="common">Cattle tick</name>
    <name type="synonym">Boophilus microplus</name>
    <dbReference type="NCBI Taxonomy" id="6941"/>
    <lineage>
        <taxon>Eukaryota</taxon>
        <taxon>Metazoa</taxon>
        <taxon>Ecdysozoa</taxon>
        <taxon>Arthropoda</taxon>
        <taxon>Chelicerata</taxon>
        <taxon>Arachnida</taxon>
        <taxon>Acari</taxon>
        <taxon>Parasitiformes</taxon>
        <taxon>Ixodida</taxon>
        <taxon>Ixodoidea</taxon>
        <taxon>Ixodidae</taxon>
        <taxon>Rhipicephalinae</taxon>
        <taxon>Rhipicephalus</taxon>
        <taxon>Boophilus</taxon>
    </lineage>
</organism>
<dbReference type="PANTHER" id="PTHR43918">
    <property type="entry name" value="ACETYLCHOLINESTERASE"/>
    <property type="match status" value="1"/>
</dbReference>
<feature type="compositionally biased region" description="Low complexity" evidence="5">
    <location>
        <begin position="89"/>
        <end position="99"/>
    </location>
</feature>
<dbReference type="PANTHER" id="PTHR43918:SF4">
    <property type="entry name" value="CARBOXYLIC ESTER HYDROLASE"/>
    <property type="match status" value="1"/>
</dbReference>
<dbReference type="InterPro" id="IPR050654">
    <property type="entry name" value="AChE-related_enzymes"/>
</dbReference>
<evidence type="ECO:0000256" key="3">
    <source>
        <dbReference type="ARBA" id="ARBA00022801"/>
    </source>
</evidence>
<dbReference type="SUPFAM" id="SSF53474">
    <property type="entry name" value="alpha/beta-Hydrolases"/>
    <property type="match status" value="1"/>
</dbReference>
<dbReference type="Proteomes" id="UP000821866">
    <property type="component" value="Chromosome 1"/>
</dbReference>
<dbReference type="GO" id="GO:0005615">
    <property type="term" value="C:extracellular space"/>
    <property type="evidence" value="ECO:0007669"/>
    <property type="project" value="TreeGrafter"/>
</dbReference>
<dbReference type="GO" id="GO:0005886">
    <property type="term" value="C:plasma membrane"/>
    <property type="evidence" value="ECO:0007669"/>
    <property type="project" value="TreeGrafter"/>
</dbReference>
<dbReference type="InterPro" id="IPR002018">
    <property type="entry name" value="CarbesteraseB"/>
</dbReference>
<name>A0A9J6F8I3_RHIMP</name>
<feature type="region of interest" description="Disordered" evidence="5">
    <location>
        <begin position="1"/>
        <end position="32"/>
    </location>
</feature>
<dbReference type="AlphaFoldDB" id="A0A9J6F8I3"/>
<feature type="region of interest" description="Disordered" evidence="5">
    <location>
        <begin position="460"/>
        <end position="481"/>
    </location>
</feature>
<keyword evidence="8" id="KW-1185">Reference proteome</keyword>